<evidence type="ECO:0000256" key="1">
    <source>
        <dbReference type="ARBA" id="ARBA00022527"/>
    </source>
</evidence>
<accession>A0ABW0DL15</accession>
<evidence type="ECO:0000256" key="4">
    <source>
        <dbReference type="ARBA" id="ARBA00022777"/>
    </source>
</evidence>
<evidence type="ECO:0000256" key="6">
    <source>
        <dbReference type="SAM" id="MobiDB-lite"/>
    </source>
</evidence>
<keyword evidence="4" id="KW-0418">Kinase</keyword>
<feature type="compositionally biased region" description="Basic residues" evidence="6">
    <location>
        <begin position="245"/>
        <end position="267"/>
    </location>
</feature>
<dbReference type="PANTHER" id="PTHR24351">
    <property type="entry name" value="RIBOSOMAL PROTEIN S6 KINASE"/>
    <property type="match status" value="1"/>
</dbReference>
<proteinExistence type="predicted"/>
<evidence type="ECO:0000256" key="3">
    <source>
        <dbReference type="ARBA" id="ARBA00022741"/>
    </source>
</evidence>
<organism evidence="8 9">
    <name type="scientific">Streptomyces fimbriatus</name>
    <dbReference type="NCBI Taxonomy" id="68197"/>
    <lineage>
        <taxon>Bacteria</taxon>
        <taxon>Bacillati</taxon>
        <taxon>Actinomycetota</taxon>
        <taxon>Actinomycetes</taxon>
        <taxon>Kitasatosporales</taxon>
        <taxon>Streptomycetaceae</taxon>
        <taxon>Streptomyces</taxon>
    </lineage>
</organism>
<name>A0ABW0DL15_STRFI</name>
<dbReference type="Pfam" id="PF00069">
    <property type="entry name" value="Pkinase"/>
    <property type="match status" value="1"/>
</dbReference>
<evidence type="ECO:0000313" key="8">
    <source>
        <dbReference type="EMBL" id="MFC5229870.1"/>
    </source>
</evidence>
<dbReference type="PROSITE" id="PS50011">
    <property type="entry name" value="PROTEIN_KINASE_DOM"/>
    <property type="match status" value="1"/>
</dbReference>
<evidence type="ECO:0000259" key="7">
    <source>
        <dbReference type="PROSITE" id="PS50011"/>
    </source>
</evidence>
<dbReference type="RefSeq" id="WP_344645308.1">
    <property type="nucleotide sequence ID" value="NZ_BAAASS010000015.1"/>
</dbReference>
<feature type="region of interest" description="Disordered" evidence="6">
    <location>
        <begin position="231"/>
        <end position="312"/>
    </location>
</feature>
<evidence type="ECO:0000313" key="9">
    <source>
        <dbReference type="Proteomes" id="UP001596156"/>
    </source>
</evidence>
<dbReference type="SUPFAM" id="SSF56112">
    <property type="entry name" value="Protein kinase-like (PK-like)"/>
    <property type="match status" value="1"/>
</dbReference>
<protein>
    <recommendedName>
        <fullName evidence="7">Protein kinase domain-containing protein</fullName>
    </recommendedName>
</protein>
<gene>
    <name evidence="8" type="ORF">ACFPN6_36145</name>
</gene>
<dbReference type="EMBL" id="JBHSKL010000059">
    <property type="protein sequence ID" value="MFC5229870.1"/>
    <property type="molecule type" value="Genomic_DNA"/>
</dbReference>
<keyword evidence="3" id="KW-0547">Nucleotide-binding</keyword>
<feature type="domain" description="Protein kinase" evidence="7">
    <location>
        <begin position="1"/>
        <end position="238"/>
    </location>
</feature>
<dbReference type="SMART" id="SM00220">
    <property type="entry name" value="S_TKc"/>
    <property type="match status" value="1"/>
</dbReference>
<keyword evidence="2" id="KW-0808">Transferase</keyword>
<dbReference type="Gene3D" id="1.10.510.10">
    <property type="entry name" value="Transferase(Phosphotransferase) domain 1"/>
    <property type="match status" value="1"/>
</dbReference>
<evidence type="ECO:0000256" key="2">
    <source>
        <dbReference type="ARBA" id="ARBA00022679"/>
    </source>
</evidence>
<keyword evidence="5" id="KW-0067">ATP-binding</keyword>
<dbReference type="Proteomes" id="UP001596156">
    <property type="component" value="Unassembled WGS sequence"/>
</dbReference>
<reference evidence="9" key="1">
    <citation type="journal article" date="2019" name="Int. J. Syst. Evol. Microbiol.">
        <title>The Global Catalogue of Microorganisms (GCM) 10K type strain sequencing project: providing services to taxonomists for standard genome sequencing and annotation.</title>
        <authorList>
            <consortium name="The Broad Institute Genomics Platform"/>
            <consortium name="The Broad Institute Genome Sequencing Center for Infectious Disease"/>
            <person name="Wu L."/>
            <person name="Ma J."/>
        </authorList>
    </citation>
    <scope>NUCLEOTIDE SEQUENCE [LARGE SCALE GENOMIC DNA]</scope>
    <source>
        <strain evidence="9">CCM 8479</strain>
    </source>
</reference>
<keyword evidence="9" id="KW-1185">Reference proteome</keyword>
<keyword evidence="1" id="KW-0723">Serine/threonine-protein kinase</keyword>
<evidence type="ECO:0000256" key="5">
    <source>
        <dbReference type="ARBA" id="ARBA00022840"/>
    </source>
</evidence>
<comment type="caution">
    <text evidence="8">The sequence shown here is derived from an EMBL/GenBank/DDBJ whole genome shotgun (WGS) entry which is preliminary data.</text>
</comment>
<dbReference type="InterPro" id="IPR011009">
    <property type="entry name" value="Kinase-like_dom_sf"/>
</dbReference>
<dbReference type="InterPro" id="IPR000719">
    <property type="entry name" value="Prot_kinase_dom"/>
</dbReference>
<sequence>MIKEARPHVEADARGRDVRDWLRAEAVTLEKLKDLQLAPEPLAVFEHAEHVFLAQEEVPGVSLRTWVAEHFRDVGADRYRADTLDVVTRLVDLVSVAHAHGCVLRDLTPGNVMVRPDGELRLIDLELTVWQDSSAVPTRLGTPGFSAPERLADAPVSPTADYYSLGATACFILAGKVPQLLPDEPATRPPEQRLATWLAACAGPLRLPDGLTEMLIGLMRDDPGERWDLTRARGSPQGGRGAVGVRHRPSPGRRRRQGGSRARRPPHRFHDPGGRRTAVARVHRGRRDRPLHPAAGLGRRPGRADAILRTQW</sequence>